<organism evidence="2 3">
    <name type="scientific">Calocera viscosa (strain TUFC12733)</name>
    <dbReference type="NCBI Taxonomy" id="1330018"/>
    <lineage>
        <taxon>Eukaryota</taxon>
        <taxon>Fungi</taxon>
        <taxon>Dikarya</taxon>
        <taxon>Basidiomycota</taxon>
        <taxon>Agaricomycotina</taxon>
        <taxon>Dacrymycetes</taxon>
        <taxon>Dacrymycetales</taxon>
        <taxon>Dacrymycetaceae</taxon>
        <taxon>Calocera</taxon>
    </lineage>
</organism>
<evidence type="ECO:0000313" key="2">
    <source>
        <dbReference type="EMBL" id="KZO93011.1"/>
    </source>
</evidence>
<proteinExistence type="predicted"/>
<dbReference type="EMBL" id="KV417305">
    <property type="protein sequence ID" value="KZO93011.1"/>
    <property type="molecule type" value="Genomic_DNA"/>
</dbReference>
<gene>
    <name evidence="2" type="ORF">CALVIDRAFT_287397</name>
</gene>
<keyword evidence="3" id="KW-1185">Reference proteome</keyword>
<evidence type="ECO:0000313" key="3">
    <source>
        <dbReference type="Proteomes" id="UP000076738"/>
    </source>
</evidence>
<evidence type="ECO:0000256" key="1">
    <source>
        <dbReference type="SAM" id="MobiDB-lite"/>
    </source>
</evidence>
<feature type="region of interest" description="Disordered" evidence="1">
    <location>
        <begin position="1"/>
        <end position="35"/>
    </location>
</feature>
<sequence length="210" mass="22873">MCKPGPHLGRLRKASPANDRSADCERRIGPRASAPLDARVTASILSKVQKVLGNVRASLSGRVDEKLLGSVEEDEGEMRTYWKAEGQGPRLRLPCPMRRPYPKRPEHTQVRQDNYTRLDTPRALLSSPLGRASASLPLLSRAICPRPRTTHSQHRESSPSTCSASPRGMGSGRRFAQVGETDGKTGDEAKRGGRRGEVEMCGLALLAARG</sequence>
<protein>
    <submittedName>
        <fullName evidence="2">Uncharacterized protein</fullName>
    </submittedName>
</protein>
<reference evidence="2 3" key="1">
    <citation type="journal article" date="2016" name="Mol. Biol. Evol.">
        <title>Comparative Genomics of Early-Diverging Mushroom-Forming Fungi Provides Insights into the Origins of Lignocellulose Decay Capabilities.</title>
        <authorList>
            <person name="Nagy L.G."/>
            <person name="Riley R."/>
            <person name="Tritt A."/>
            <person name="Adam C."/>
            <person name="Daum C."/>
            <person name="Floudas D."/>
            <person name="Sun H."/>
            <person name="Yadav J.S."/>
            <person name="Pangilinan J."/>
            <person name="Larsson K.H."/>
            <person name="Matsuura K."/>
            <person name="Barry K."/>
            <person name="Labutti K."/>
            <person name="Kuo R."/>
            <person name="Ohm R.A."/>
            <person name="Bhattacharya S.S."/>
            <person name="Shirouzu T."/>
            <person name="Yoshinaga Y."/>
            <person name="Martin F.M."/>
            <person name="Grigoriev I.V."/>
            <person name="Hibbett D.S."/>
        </authorList>
    </citation>
    <scope>NUCLEOTIDE SEQUENCE [LARGE SCALE GENOMIC DNA]</scope>
    <source>
        <strain evidence="2 3">TUFC12733</strain>
    </source>
</reference>
<dbReference type="Proteomes" id="UP000076738">
    <property type="component" value="Unassembled WGS sequence"/>
</dbReference>
<feature type="compositionally biased region" description="Basic and acidic residues" evidence="1">
    <location>
        <begin position="181"/>
        <end position="195"/>
    </location>
</feature>
<feature type="region of interest" description="Disordered" evidence="1">
    <location>
        <begin position="147"/>
        <end position="195"/>
    </location>
</feature>
<dbReference type="AlphaFoldDB" id="A0A167IVR0"/>
<name>A0A167IVR0_CALVF</name>
<accession>A0A167IVR0</accession>